<dbReference type="GO" id="GO:0000977">
    <property type="term" value="F:RNA polymerase II transcription regulatory region sequence-specific DNA binding"/>
    <property type="evidence" value="ECO:0007669"/>
    <property type="project" value="TreeGrafter"/>
</dbReference>
<dbReference type="PANTHER" id="PTHR23349:SF72">
    <property type="entry name" value="HLH54F"/>
    <property type="match status" value="1"/>
</dbReference>
<name>A0A9P0MPW3_NEZVI</name>
<dbReference type="SUPFAM" id="SSF47459">
    <property type="entry name" value="HLH, helix-loop-helix DNA-binding domain"/>
    <property type="match status" value="1"/>
</dbReference>
<dbReference type="OrthoDB" id="6233288at2759"/>
<organism evidence="8 9">
    <name type="scientific">Nezara viridula</name>
    <name type="common">Southern green stink bug</name>
    <name type="synonym">Cimex viridulus</name>
    <dbReference type="NCBI Taxonomy" id="85310"/>
    <lineage>
        <taxon>Eukaryota</taxon>
        <taxon>Metazoa</taxon>
        <taxon>Ecdysozoa</taxon>
        <taxon>Arthropoda</taxon>
        <taxon>Hexapoda</taxon>
        <taxon>Insecta</taxon>
        <taxon>Pterygota</taxon>
        <taxon>Neoptera</taxon>
        <taxon>Paraneoptera</taxon>
        <taxon>Hemiptera</taxon>
        <taxon>Heteroptera</taxon>
        <taxon>Panheteroptera</taxon>
        <taxon>Pentatomomorpha</taxon>
        <taxon>Pentatomoidea</taxon>
        <taxon>Pentatomidae</taxon>
        <taxon>Pentatominae</taxon>
        <taxon>Nezara</taxon>
    </lineage>
</organism>
<dbReference type="InterPro" id="IPR036638">
    <property type="entry name" value="HLH_DNA-bd_sf"/>
</dbReference>
<evidence type="ECO:0000313" key="8">
    <source>
        <dbReference type="EMBL" id="CAH1398561.1"/>
    </source>
</evidence>
<dbReference type="InterPro" id="IPR050283">
    <property type="entry name" value="E-box_TF_Regulators"/>
</dbReference>
<keyword evidence="5" id="KW-0539">Nucleus</keyword>
<feature type="domain" description="BHLH" evidence="7">
    <location>
        <begin position="64"/>
        <end position="116"/>
    </location>
</feature>
<dbReference type="Proteomes" id="UP001152798">
    <property type="component" value="Chromosome 4"/>
</dbReference>
<sequence>MTIMIPYVSDICQSRYLSFHNKLLNHPNSLLSNIASSSIPDNPPRRLKRRRRSLETDSEEEERPARNAANARERARMRVLSRAFSRLKTTLPWVPPDTKLSKLDTLRLATSYIAHLRRVLGAGQPQPSLPHPQMFSNGVDLKRFGRGLLRIPPPPGFP</sequence>
<keyword evidence="9" id="KW-1185">Reference proteome</keyword>
<dbReference type="Gene3D" id="4.10.280.10">
    <property type="entry name" value="Helix-loop-helix DNA-binding domain"/>
    <property type="match status" value="1"/>
</dbReference>
<dbReference type="GO" id="GO:0032502">
    <property type="term" value="P:developmental process"/>
    <property type="evidence" value="ECO:0007669"/>
    <property type="project" value="TreeGrafter"/>
</dbReference>
<keyword evidence="4" id="KW-0804">Transcription</keyword>
<evidence type="ECO:0000259" key="7">
    <source>
        <dbReference type="PROSITE" id="PS50888"/>
    </source>
</evidence>
<dbReference type="GO" id="GO:0005634">
    <property type="term" value="C:nucleus"/>
    <property type="evidence" value="ECO:0007669"/>
    <property type="project" value="UniProtKB-SubCell"/>
</dbReference>
<evidence type="ECO:0000256" key="6">
    <source>
        <dbReference type="SAM" id="MobiDB-lite"/>
    </source>
</evidence>
<dbReference type="PANTHER" id="PTHR23349">
    <property type="entry name" value="BASIC HELIX-LOOP-HELIX TRANSCRIPTION FACTOR, TWIST"/>
    <property type="match status" value="1"/>
</dbReference>
<proteinExistence type="predicted"/>
<dbReference type="Pfam" id="PF00010">
    <property type="entry name" value="HLH"/>
    <property type="match status" value="1"/>
</dbReference>
<evidence type="ECO:0000256" key="2">
    <source>
        <dbReference type="ARBA" id="ARBA00023015"/>
    </source>
</evidence>
<dbReference type="PROSITE" id="PS50888">
    <property type="entry name" value="BHLH"/>
    <property type="match status" value="1"/>
</dbReference>
<dbReference type="AlphaFoldDB" id="A0A9P0MPW3"/>
<keyword evidence="2" id="KW-0805">Transcription regulation</keyword>
<dbReference type="GO" id="GO:0000981">
    <property type="term" value="F:DNA-binding transcription factor activity, RNA polymerase II-specific"/>
    <property type="evidence" value="ECO:0007669"/>
    <property type="project" value="TreeGrafter"/>
</dbReference>
<dbReference type="EMBL" id="OV725080">
    <property type="protein sequence ID" value="CAH1398561.1"/>
    <property type="molecule type" value="Genomic_DNA"/>
</dbReference>
<comment type="subcellular location">
    <subcellularLocation>
        <location evidence="1">Nucleus</location>
    </subcellularLocation>
</comment>
<evidence type="ECO:0000256" key="4">
    <source>
        <dbReference type="ARBA" id="ARBA00023163"/>
    </source>
</evidence>
<gene>
    <name evidence="8" type="ORF">NEZAVI_LOCUS8183</name>
</gene>
<evidence type="ECO:0000256" key="3">
    <source>
        <dbReference type="ARBA" id="ARBA00023125"/>
    </source>
</evidence>
<protein>
    <recommendedName>
        <fullName evidence="7">BHLH domain-containing protein</fullName>
    </recommendedName>
</protein>
<feature type="region of interest" description="Disordered" evidence="6">
    <location>
        <begin position="32"/>
        <end position="74"/>
    </location>
</feature>
<dbReference type="SMART" id="SM00353">
    <property type="entry name" value="HLH"/>
    <property type="match status" value="1"/>
</dbReference>
<evidence type="ECO:0000313" key="9">
    <source>
        <dbReference type="Proteomes" id="UP001152798"/>
    </source>
</evidence>
<evidence type="ECO:0000256" key="5">
    <source>
        <dbReference type="ARBA" id="ARBA00023242"/>
    </source>
</evidence>
<reference evidence="8" key="1">
    <citation type="submission" date="2022-01" db="EMBL/GenBank/DDBJ databases">
        <authorList>
            <person name="King R."/>
        </authorList>
    </citation>
    <scope>NUCLEOTIDE SEQUENCE</scope>
</reference>
<evidence type="ECO:0000256" key="1">
    <source>
        <dbReference type="ARBA" id="ARBA00004123"/>
    </source>
</evidence>
<dbReference type="InterPro" id="IPR011598">
    <property type="entry name" value="bHLH_dom"/>
</dbReference>
<keyword evidence="3" id="KW-0238">DNA-binding</keyword>
<accession>A0A9P0MPW3</accession>
<dbReference type="CDD" id="cd11423">
    <property type="entry name" value="bHLH_TS_musculin_like"/>
    <property type="match status" value="1"/>
</dbReference>
<dbReference type="FunFam" id="4.10.280.10:FF:000010">
    <property type="entry name" value="Scleraxis bHLH transcription factor"/>
    <property type="match status" value="1"/>
</dbReference>
<dbReference type="GO" id="GO:0046983">
    <property type="term" value="F:protein dimerization activity"/>
    <property type="evidence" value="ECO:0007669"/>
    <property type="project" value="InterPro"/>
</dbReference>